<feature type="domain" description="RING-type" evidence="17">
    <location>
        <begin position="560"/>
        <end position="601"/>
    </location>
</feature>
<keyword evidence="4 16" id="KW-0812">Transmembrane</keyword>
<reference evidence="18" key="1">
    <citation type="submission" date="2022-10" db="EMBL/GenBank/DDBJ databases">
        <authorList>
            <person name="Chen Y."/>
            <person name="Dougan E. K."/>
            <person name="Chan C."/>
            <person name="Rhodes N."/>
            <person name="Thang M."/>
        </authorList>
    </citation>
    <scope>NUCLEOTIDE SEQUENCE</scope>
</reference>
<protein>
    <recommendedName>
        <fullName evidence="17">RING-type domain-containing protein</fullName>
    </recommendedName>
</protein>
<comment type="subcellular location">
    <subcellularLocation>
        <location evidence="1">Endoplasmic reticulum membrane</location>
        <topology evidence="1">Multi-pass membrane protein</topology>
    </subcellularLocation>
</comment>
<evidence type="ECO:0000256" key="15">
    <source>
        <dbReference type="SAM" id="MobiDB-lite"/>
    </source>
</evidence>
<feature type="region of interest" description="Disordered" evidence="15">
    <location>
        <begin position="147"/>
        <end position="220"/>
    </location>
</feature>
<keyword evidence="11 16" id="KW-1133">Transmembrane helix</keyword>
<feature type="transmembrane region" description="Helical" evidence="16">
    <location>
        <begin position="850"/>
        <end position="867"/>
    </location>
</feature>
<keyword evidence="7" id="KW-0256">Endoplasmic reticulum</keyword>
<feature type="transmembrane region" description="Helical" evidence="16">
    <location>
        <begin position="904"/>
        <end position="924"/>
    </location>
</feature>
<evidence type="ECO:0000256" key="8">
    <source>
        <dbReference type="ARBA" id="ARBA00022833"/>
    </source>
</evidence>
<evidence type="ECO:0000313" key="18">
    <source>
        <dbReference type="EMBL" id="CAI3984058.1"/>
    </source>
</evidence>
<dbReference type="SUPFAM" id="SSF57850">
    <property type="entry name" value="RING/U-box"/>
    <property type="match status" value="1"/>
</dbReference>
<evidence type="ECO:0000313" key="19">
    <source>
        <dbReference type="EMBL" id="CAL4771370.1"/>
    </source>
</evidence>
<keyword evidence="3" id="KW-0813">Transport</keyword>
<dbReference type="PANTHER" id="PTHR46539:SF1">
    <property type="entry name" value="E3 UBIQUITIN-PROTEIN LIGASE ATL42"/>
    <property type="match status" value="1"/>
</dbReference>
<feature type="compositionally biased region" description="Acidic residues" evidence="15">
    <location>
        <begin position="41"/>
        <end position="66"/>
    </location>
</feature>
<evidence type="ECO:0000256" key="7">
    <source>
        <dbReference type="ARBA" id="ARBA00022824"/>
    </source>
</evidence>
<evidence type="ECO:0000256" key="2">
    <source>
        <dbReference type="ARBA" id="ARBA00010120"/>
    </source>
</evidence>
<dbReference type="InterPro" id="IPR001841">
    <property type="entry name" value="Znf_RING"/>
</dbReference>
<dbReference type="Pfam" id="PF13639">
    <property type="entry name" value="zf-RING_2"/>
    <property type="match status" value="1"/>
</dbReference>
<dbReference type="PROSITE" id="PS50089">
    <property type="entry name" value="ZF_RING_2"/>
    <property type="match status" value="1"/>
</dbReference>
<dbReference type="PANTHER" id="PTHR46539">
    <property type="entry name" value="E3 UBIQUITIN-PROTEIN LIGASE ATL42"/>
    <property type="match status" value="1"/>
</dbReference>
<dbReference type="Pfam" id="PF00810">
    <property type="entry name" value="ER_lumen_recept"/>
    <property type="match status" value="1"/>
</dbReference>
<dbReference type="SMART" id="SM00184">
    <property type="entry name" value="RING"/>
    <property type="match status" value="1"/>
</dbReference>
<feature type="transmembrane region" description="Helical" evidence="16">
    <location>
        <begin position="874"/>
        <end position="898"/>
    </location>
</feature>
<dbReference type="GO" id="GO:0046923">
    <property type="term" value="F:ER retention sequence binding"/>
    <property type="evidence" value="ECO:0007669"/>
    <property type="project" value="InterPro"/>
</dbReference>
<evidence type="ECO:0000256" key="5">
    <source>
        <dbReference type="ARBA" id="ARBA00022723"/>
    </source>
</evidence>
<dbReference type="Gene3D" id="3.30.40.10">
    <property type="entry name" value="Zinc/RING finger domain, C3HC4 (zinc finger)"/>
    <property type="match status" value="1"/>
</dbReference>
<dbReference type="CDD" id="cd16454">
    <property type="entry name" value="RING-H2_PA-TM-RING"/>
    <property type="match status" value="1"/>
</dbReference>
<dbReference type="EMBL" id="CAMXCT030000857">
    <property type="protein sequence ID" value="CAL4771370.1"/>
    <property type="molecule type" value="Genomic_DNA"/>
</dbReference>
<evidence type="ECO:0000256" key="11">
    <source>
        <dbReference type="ARBA" id="ARBA00022989"/>
    </source>
</evidence>
<dbReference type="InterPro" id="IPR013083">
    <property type="entry name" value="Znf_RING/FYVE/PHD"/>
</dbReference>
<feature type="compositionally biased region" description="Low complexity" evidence="15">
    <location>
        <begin position="155"/>
        <end position="169"/>
    </location>
</feature>
<feature type="region of interest" description="Disordered" evidence="15">
    <location>
        <begin position="781"/>
        <end position="818"/>
    </location>
</feature>
<evidence type="ECO:0000256" key="1">
    <source>
        <dbReference type="ARBA" id="ARBA00004477"/>
    </source>
</evidence>
<feature type="compositionally biased region" description="Basic and acidic residues" evidence="15">
    <location>
        <begin position="637"/>
        <end position="649"/>
    </location>
</feature>
<feature type="compositionally biased region" description="Polar residues" evidence="15">
    <location>
        <begin position="170"/>
        <end position="182"/>
    </location>
</feature>
<evidence type="ECO:0000256" key="10">
    <source>
        <dbReference type="ARBA" id="ARBA00022927"/>
    </source>
</evidence>
<feature type="transmembrane region" description="Helical" evidence="16">
    <location>
        <begin position="1024"/>
        <end position="1046"/>
    </location>
</feature>
<feature type="compositionally biased region" description="Polar residues" evidence="15">
    <location>
        <begin position="435"/>
        <end position="444"/>
    </location>
</feature>
<feature type="region of interest" description="Disordered" evidence="15">
    <location>
        <begin position="233"/>
        <end position="268"/>
    </location>
</feature>
<evidence type="ECO:0000256" key="6">
    <source>
        <dbReference type="ARBA" id="ARBA00022771"/>
    </source>
</evidence>
<keyword evidence="20" id="KW-1185">Reference proteome</keyword>
<dbReference type="Proteomes" id="UP001152797">
    <property type="component" value="Unassembled WGS sequence"/>
</dbReference>
<keyword evidence="13" id="KW-0675">Receptor</keyword>
<keyword evidence="9" id="KW-0931">ER-Golgi transport</keyword>
<organism evidence="18">
    <name type="scientific">Cladocopium goreaui</name>
    <dbReference type="NCBI Taxonomy" id="2562237"/>
    <lineage>
        <taxon>Eukaryota</taxon>
        <taxon>Sar</taxon>
        <taxon>Alveolata</taxon>
        <taxon>Dinophyceae</taxon>
        <taxon>Suessiales</taxon>
        <taxon>Symbiodiniaceae</taxon>
        <taxon>Cladocopium</taxon>
    </lineage>
</organism>
<feature type="compositionally biased region" description="Polar residues" evidence="15">
    <location>
        <begin position="10"/>
        <end position="25"/>
    </location>
</feature>
<sequence>MEGSTEDLPDTQTSVASTLEDSVSSARWAEDSTADAGNQADAEDAEGADDADDPNDMEASVADETDLQVFAEDGDSQSRNVPRGELEVVDVSLSGRAQRRLARHARRARIPLVSRALVVEEFVDVEEVASEVHDAERDRLLRMDVSSDEGDVVPTSRASARGTRATRSTQPRVQSAALSVNTGRMVRLRRPARSATSRSSRAQRTQREASPPTAPAERVGNFSWSAVDAAGFEAQPSSSSRPDHLNGESLPGMLDVPLSPDRESPLPDRENTLPESWFLDPEDDAVAAPHFTEPGGMAGFSCIYVEPVRPGMEPRNCGQCHCPFGLGELRLGYTPCGVAADGRQFLPVWVHAFVCTRRARLAIRFDGEAVSFSPAVPLVDRNRLVDELRQLHQSLTSGSRQRTQPRQLCIRPWRYIPSVLQRWPVMHLNEAAPSSEASRSQNSRPGWRLPSPPRRAASHEGDPIADLLDTDVERLESDLGARHVQEVLAQLVSGSLPQLSGETDFDTLPSVPVPVPPMIPNFLAFQNRPEPPEAPAASAAARLLAEVPVFKAEKKSEEPCVVCREDIRVGQMCRRLPCLHLFHRECIDQWIAVKATCPLDNLKLEEMLSQQHSLEVGEEPAPRRRSRSRSPLPRTWSEPEPRSRSSWDVRFRRSRWDPEPNWRFRRRPWDRYWEGHGTATGAPTPGGSSAAAPVTPLPPVPPVPPPPVRPPAFPPPPMPVPGVPVVRPVFPSSLPSGMQPTAPMPSAVPAAQMQQAQQAQMLQAAQFQAQLQAQAQMRAFMQPPGPPAPAAPHAPHAPHPQHAPPRAWGAAKGAGKTGGPRPLTVGSLEVIFGPLQFQLNKCVEDRGICFWRFMGPVFFCILWLCTLQTCSGEIFLDFLILCSDLCVCGTFVVVFLQLRKSRSAAGLSLQTLATVVGARVIHLISHNIQLHYSPTVLPWFIYPTMDVVSACAGVALLVSFCMYYFPSYEKEKDNFGIHIFERLEIVAKDSPLKTSPAVAASFLYSVVAVLAFLWYFVRKSQRSFLVSYFCCYYEAMGAVALIPQLWMFHQDKRVSPLLANFVVLTAMHRIFTLAFWISYPRIFVWRYPDNRGIQMASETLNLLILSDFLFYWVRSKLRGDSEVIIGDGMMV</sequence>
<dbReference type="InterPro" id="IPR000133">
    <property type="entry name" value="ER_ret_rcpt"/>
</dbReference>
<keyword evidence="8" id="KW-0862">Zinc</keyword>
<proteinExistence type="inferred from homology"/>
<feature type="compositionally biased region" description="Low complexity" evidence="15">
    <location>
        <begin position="804"/>
        <end position="818"/>
    </location>
</feature>
<dbReference type="GO" id="GO:0016192">
    <property type="term" value="P:vesicle-mediated transport"/>
    <property type="evidence" value="ECO:0007669"/>
    <property type="project" value="UniProtKB-KW"/>
</dbReference>
<evidence type="ECO:0000256" key="14">
    <source>
        <dbReference type="PROSITE-ProRule" id="PRU00175"/>
    </source>
</evidence>
<evidence type="ECO:0000256" key="4">
    <source>
        <dbReference type="ARBA" id="ARBA00022692"/>
    </source>
</evidence>
<comment type="caution">
    <text evidence="18">The sequence shown here is derived from an EMBL/GenBank/DDBJ whole genome shotgun (WGS) entry which is preliminary data.</text>
</comment>
<feature type="region of interest" description="Disordered" evidence="15">
    <location>
        <begin position="433"/>
        <end position="463"/>
    </location>
</feature>
<dbReference type="EMBL" id="CAMXCT020000857">
    <property type="protein sequence ID" value="CAL1137433.1"/>
    <property type="molecule type" value="Genomic_DNA"/>
</dbReference>
<dbReference type="OrthoDB" id="434428at2759"/>
<dbReference type="GO" id="GO:0006621">
    <property type="term" value="P:protein retention in ER lumen"/>
    <property type="evidence" value="ECO:0007669"/>
    <property type="project" value="InterPro"/>
</dbReference>
<feature type="transmembrane region" description="Helical" evidence="16">
    <location>
        <begin position="1058"/>
        <end position="1077"/>
    </location>
</feature>
<evidence type="ECO:0000256" key="16">
    <source>
        <dbReference type="SAM" id="Phobius"/>
    </source>
</evidence>
<keyword evidence="6 14" id="KW-0863">Zinc-finger</keyword>
<feature type="transmembrane region" description="Helical" evidence="16">
    <location>
        <begin position="936"/>
        <end position="965"/>
    </location>
</feature>
<accession>A0A9P1C3E6</accession>
<keyword evidence="12 16" id="KW-0472">Membrane</keyword>
<name>A0A9P1C3E6_9DINO</name>
<evidence type="ECO:0000256" key="3">
    <source>
        <dbReference type="ARBA" id="ARBA00022448"/>
    </source>
</evidence>
<gene>
    <name evidence="18" type="ORF">C1SCF055_LOCUS11614</name>
</gene>
<feature type="transmembrane region" description="Helical" evidence="16">
    <location>
        <begin position="997"/>
        <end position="1017"/>
    </location>
</feature>
<evidence type="ECO:0000256" key="12">
    <source>
        <dbReference type="ARBA" id="ARBA00023136"/>
    </source>
</evidence>
<feature type="compositionally biased region" description="Pro residues" evidence="15">
    <location>
        <begin position="783"/>
        <end position="803"/>
    </location>
</feature>
<keyword evidence="10" id="KW-0653">Protein transport</keyword>
<dbReference type="EMBL" id="CAMXCT010000857">
    <property type="protein sequence ID" value="CAI3984058.1"/>
    <property type="molecule type" value="Genomic_DNA"/>
</dbReference>
<dbReference type="GO" id="GO:0005789">
    <property type="term" value="C:endoplasmic reticulum membrane"/>
    <property type="evidence" value="ECO:0007669"/>
    <property type="project" value="UniProtKB-SubCell"/>
</dbReference>
<dbReference type="GO" id="GO:0008270">
    <property type="term" value="F:zinc ion binding"/>
    <property type="evidence" value="ECO:0007669"/>
    <property type="project" value="UniProtKB-KW"/>
</dbReference>
<keyword evidence="5" id="KW-0479">Metal-binding</keyword>
<evidence type="ECO:0000259" key="17">
    <source>
        <dbReference type="PROSITE" id="PS50089"/>
    </source>
</evidence>
<dbReference type="GO" id="GO:0015031">
    <property type="term" value="P:protein transport"/>
    <property type="evidence" value="ECO:0007669"/>
    <property type="project" value="UniProtKB-KW"/>
</dbReference>
<feature type="region of interest" description="Disordered" evidence="15">
    <location>
        <begin position="612"/>
        <end position="649"/>
    </location>
</feature>
<evidence type="ECO:0000256" key="9">
    <source>
        <dbReference type="ARBA" id="ARBA00022892"/>
    </source>
</evidence>
<feature type="region of interest" description="Disordered" evidence="15">
    <location>
        <begin position="1"/>
        <end position="83"/>
    </location>
</feature>
<feature type="compositionally biased region" description="Low complexity" evidence="15">
    <location>
        <begin position="193"/>
        <end position="203"/>
    </location>
</feature>
<evidence type="ECO:0000256" key="13">
    <source>
        <dbReference type="ARBA" id="ARBA00023170"/>
    </source>
</evidence>
<evidence type="ECO:0000313" key="20">
    <source>
        <dbReference type="Proteomes" id="UP001152797"/>
    </source>
</evidence>
<reference evidence="19 20" key="2">
    <citation type="submission" date="2024-05" db="EMBL/GenBank/DDBJ databases">
        <authorList>
            <person name="Chen Y."/>
            <person name="Shah S."/>
            <person name="Dougan E. K."/>
            <person name="Thang M."/>
            <person name="Chan C."/>
        </authorList>
    </citation>
    <scope>NUCLEOTIDE SEQUENCE [LARGE SCALE GENOMIC DNA]</scope>
</reference>
<dbReference type="AlphaFoldDB" id="A0A9P1C3E6"/>
<comment type="similarity">
    <text evidence="2">Belongs to the ERD2 family.</text>
</comment>